<evidence type="ECO:0000313" key="6">
    <source>
        <dbReference type="Proteomes" id="UP000302163"/>
    </source>
</evidence>
<dbReference type="KEGG" id="izh:FEM41_12785"/>
<dbReference type="RefSeq" id="WP_138096336.1">
    <property type="nucleotide sequence ID" value="NZ_CP040428.1"/>
</dbReference>
<feature type="signal peptide" evidence="3">
    <location>
        <begin position="1"/>
        <end position="23"/>
    </location>
</feature>
<sequence>MSKHPLTAVAAGAILTVALSASADACTRAFVNMFPGYMVSARNLDFFGPVDPSLVITPRGVKRDGGDGDNVAHWTSRYGSVAIYADNVFPMDGMNEKGLAGHTLFYMNGSQQQQDNQDKSVLESRAWLSYILDNYATVDEAVKGIQHNVRLVAKKLPVDYATDTKHIAIEDLSGDSAIIEIDNGQVHVYHDKSYRVMTNPPSYQKQLANLAKYKNADRSQIPGGLDADQRLVRASYNLKNLPQPDNKNQAQGFALSVVNSVAYPVGIPAEPDEQKVSDMYQKYSKQPQYNKGIGTYWTTVADLSHGEYHFKSTFAASQVQVNLKAINFSAGQPVTRIDDLNNYAQKGWQGDILQYAH</sequence>
<keyword evidence="6" id="KW-1185">Reference proteome</keyword>
<proteinExistence type="inferred from homology"/>
<accession>A0A4P8YIG5</accession>
<feature type="domain" description="Choloylglycine hydrolase/NAAA C-terminal" evidence="4">
    <location>
        <begin position="26"/>
        <end position="327"/>
    </location>
</feature>
<feature type="chain" id="PRO_5020548672" evidence="3">
    <location>
        <begin position="24"/>
        <end position="357"/>
    </location>
</feature>
<gene>
    <name evidence="5" type="ORF">FEM41_12785</name>
</gene>
<evidence type="ECO:0000256" key="2">
    <source>
        <dbReference type="ARBA" id="ARBA00022801"/>
    </source>
</evidence>
<organism evidence="5 6">
    <name type="scientific">Jejubacter calystegiae</name>
    <dbReference type="NCBI Taxonomy" id="2579935"/>
    <lineage>
        <taxon>Bacteria</taxon>
        <taxon>Pseudomonadati</taxon>
        <taxon>Pseudomonadota</taxon>
        <taxon>Gammaproteobacteria</taxon>
        <taxon>Enterobacterales</taxon>
        <taxon>Enterobacteriaceae</taxon>
        <taxon>Jejubacter</taxon>
    </lineage>
</organism>
<dbReference type="EMBL" id="CP040428">
    <property type="protein sequence ID" value="QCT20461.1"/>
    <property type="molecule type" value="Genomic_DNA"/>
</dbReference>
<dbReference type="PANTHER" id="PTHR35527:SF2">
    <property type="entry name" value="HYDROLASE"/>
    <property type="match status" value="1"/>
</dbReference>
<dbReference type="SUPFAM" id="SSF56235">
    <property type="entry name" value="N-terminal nucleophile aminohydrolases (Ntn hydrolases)"/>
    <property type="match status" value="1"/>
</dbReference>
<name>A0A4P8YIG5_9ENTR</name>
<evidence type="ECO:0000313" key="5">
    <source>
        <dbReference type="EMBL" id="QCT20461.1"/>
    </source>
</evidence>
<evidence type="ECO:0000259" key="4">
    <source>
        <dbReference type="Pfam" id="PF02275"/>
    </source>
</evidence>
<dbReference type="InterPro" id="IPR052193">
    <property type="entry name" value="Peptidase_C59"/>
</dbReference>
<dbReference type="GO" id="GO:0016787">
    <property type="term" value="F:hydrolase activity"/>
    <property type="evidence" value="ECO:0007669"/>
    <property type="project" value="UniProtKB-KW"/>
</dbReference>
<dbReference type="PANTHER" id="PTHR35527">
    <property type="entry name" value="CHOLOYLGLYCINE HYDROLASE"/>
    <property type="match status" value="1"/>
</dbReference>
<dbReference type="Proteomes" id="UP000302163">
    <property type="component" value="Chromosome"/>
</dbReference>
<dbReference type="Pfam" id="PF02275">
    <property type="entry name" value="CBAH"/>
    <property type="match status" value="1"/>
</dbReference>
<evidence type="ECO:0000256" key="3">
    <source>
        <dbReference type="SAM" id="SignalP"/>
    </source>
</evidence>
<dbReference type="InterPro" id="IPR029055">
    <property type="entry name" value="Ntn_hydrolases_N"/>
</dbReference>
<dbReference type="OrthoDB" id="1265391at2"/>
<keyword evidence="2 5" id="KW-0378">Hydrolase</keyword>
<keyword evidence="3" id="KW-0732">Signal</keyword>
<dbReference type="Gene3D" id="3.60.60.10">
    <property type="entry name" value="Penicillin V Acylase, Chain A"/>
    <property type="match status" value="1"/>
</dbReference>
<protein>
    <submittedName>
        <fullName evidence="5">Linear amide C-N hydrolase</fullName>
    </submittedName>
</protein>
<dbReference type="InterPro" id="IPR029132">
    <property type="entry name" value="CBAH/NAAA_C"/>
</dbReference>
<reference evidence="5 6" key="1">
    <citation type="submission" date="2019-05" db="EMBL/GenBank/DDBJ databases">
        <title>Complete genome sequence of Izhakiella calystegiae KSNA2, an endophyte isolated from beach morning glory (Calystegia soldanella).</title>
        <authorList>
            <person name="Jiang L."/>
            <person name="Jeong J.C."/>
            <person name="Kim C.Y."/>
            <person name="Kim D.H."/>
            <person name="Kim S.W."/>
            <person name="Lee j."/>
        </authorList>
    </citation>
    <scope>NUCLEOTIDE SEQUENCE [LARGE SCALE GENOMIC DNA]</scope>
    <source>
        <strain evidence="5 6">KSNA2</strain>
    </source>
</reference>
<evidence type="ECO:0000256" key="1">
    <source>
        <dbReference type="ARBA" id="ARBA00006625"/>
    </source>
</evidence>
<dbReference type="AlphaFoldDB" id="A0A4P8YIG5"/>
<comment type="similarity">
    <text evidence="1">Belongs to the peptidase C59 family.</text>
</comment>